<dbReference type="EMBL" id="MU069944">
    <property type="protein sequence ID" value="KAF5831481.1"/>
    <property type="molecule type" value="Genomic_DNA"/>
</dbReference>
<accession>A0ABQ7GA53</accession>
<evidence type="ECO:0000313" key="2">
    <source>
        <dbReference type="Proteomes" id="UP000815325"/>
    </source>
</evidence>
<proteinExistence type="predicted"/>
<dbReference type="InterPro" id="IPR027417">
    <property type="entry name" value="P-loop_NTPase"/>
</dbReference>
<organism evidence="1 2">
    <name type="scientific">Dunaliella salina</name>
    <name type="common">Green alga</name>
    <name type="synonym">Protococcus salinus</name>
    <dbReference type="NCBI Taxonomy" id="3046"/>
    <lineage>
        <taxon>Eukaryota</taxon>
        <taxon>Viridiplantae</taxon>
        <taxon>Chlorophyta</taxon>
        <taxon>core chlorophytes</taxon>
        <taxon>Chlorophyceae</taxon>
        <taxon>CS clade</taxon>
        <taxon>Chlamydomonadales</taxon>
        <taxon>Dunaliellaceae</taxon>
        <taxon>Dunaliella</taxon>
    </lineage>
</organism>
<keyword evidence="2" id="KW-1185">Reference proteome</keyword>
<dbReference type="Proteomes" id="UP000815325">
    <property type="component" value="Unassembled WGS sequence"/>
</dbReference>
<dbReference type="SUPFAM" id="SSF52540">
    <property type="entry name" value="P-loop containing nucleoside triphosphate hydrolases"/>
    <property type="match status" value="1"/>
</dbReference>
<evidence type="ECO:0000313" key="1">
    <source>
        <dbReference type="EMBL" id="KAF5831481.1"/>
    </source>
</evidence>
<name>A0ABQ7GA53_DUNSA</name>
<evidence type="ECO:0008006" key="3">
    <source>
        <dbReference type="Google" id="ProtNLM"/>
    </source>
</evidence>
<dbReference type="Pfam" id="PF13604">
    <property type="entry name" value="AAA_30"/>
    <property type="match status" value="1"/>
</dbReference>
<feature type="non-terminal residue" evidence="1">
    <location>
        <position position="1"/>
    </location>
</feature>
<sequence length="112" mass="12200">VIVDETSMVDLVLMSEVIKAQGEGSRLILVGDVEQLPPVSIGAPFQDLVAWNKLPAVYLDQVRTARSRPINSEVTLPWLMLPHSQNVQRCCLIPQMLTDAASFPKCSVTAAA</sequence>
<comment type="caution">
    <text evidence="1">The sequence shown here is derived from an EMBL/GenBank/DDBJ whole genome shotgun (WGS) entry which is preliminary data.</text>
</comment>
<dbReference type="Gene3D" id="3.40.50.300">
    <property type="entry name" value="P-loop containing nucleotide triphosphate hydrolases"/>
    <property type="match status" value="1"/>
</dbReference>
<protein>
    <recommendedName>
        <fullName evidence="3">AAA family ATPase</fullName>
    </recommendedName>
</protein>
<gene>
    <name evidence="1" type="ORF">DUNSADRAFT_13039</name>
</gene>
<reference evidence="1" key="1">
    <citation type="submission" date="2017-08" db="EMBL/GenBank/DDBJ databases">
        <authorList>
            <person name="Polle J.E."/>
            <person name="Barry K."/>
            <person name="Cushman J."/>
            <person name="Schmutz J."/>
            <person name="Tran D."/>
            <person name="Hathwaick L.T."/>
            <person name="Yim W.C."/>
            <person name="Jenkins J."/>
            <person name="Mckie-Krisberg Z.M."/>
            <person name="Prochnik S."/>
            <person name="Lindquist E."/>
            <person name="Dockter R.B."/>
            <person name="Adam C."/>
            <person name="Molina H."/>
            <person name="Bunkerborg J."/>
            <person name="Jin E."/>
            <person name="Buchheim M."/>
            <person name="Magnuson J."/>
        </authorList>
    </citation>
    <scope>NUCLEOTIDE SEQUENCE</scope>
    <source>
        <strain evidence="1">CCAP 19/18</strain>
    </source>
</reference>